<dbReference type="SUPFAM" id="SSF46785">
    <property type="entry name" value="Winged helix' DNA-binding domain"/>
    <property type="match status" value="1"/>
</dbReference>
<dbReference type="GO" id="GO:0003700">
    <property type="term" value="F:DNA-binding transcription factor activity"/>
    <property type="evidence" value="ECO:0007669"/>
    <property type="project" value="InterPro"/>
</dbReference>
<dbReference type="AlphaFoldDB" id="A0A3N1ZYM0"/>
<dbReference type="RefSeq" id="WP_123576636.1">
    <property type="nucleotide sequence ID" value="NZ_RKHG01000001.1"/>
</dbReference>
<dbReference type="PANTHER" id="PTHR30126:SF39">
    <property type="entry name" value="HTH-TYPE TRANSCRIPTIONAL REGULATOR CYSL"/>
    <property type="match status" value="1"/>
</dbReference>
<dbReference type="PRINTS" id="PR00039">
    <property type="entry name" value="HTHLYSR"/>
</dbReference>
<dbReference type="Gene3D" id="1.10.10.10">
    <property type="entry name" value="Winged helix-like DNA-binding domain superfamily/Winged helix DNA-binding domain"/>
    <property type="match status" value="1"/>
</dbReference>
<dbReference type="SUPFAM" id="SSF53850">
    <property type="entry name" value="Periplasmic binding protein-like II"/>
    <property type="match status" value="1"/>
</dbReference>
<feature type="domain" description="HTH lysR-type" evidence="5">
    <location>
        <begin position="5"/>
        <end position="62"/>
    </location>
</feature>
<dbReference type="PROSITE" id="PS50931">
    <property type="entry name" value="HTH_LYSR"/>
    <property type="match status" value="1"/>
</dbReference>
<evidence type="ECO:0000256" key="3">
    <source>
        <dbReference type="ARBA" id="ARBA00023125"/>
    </source>
</evidence>
<dbReference type="InterPro" id="IPR000847">
    <property type="entry name" value="LysR_HTH_N"/>
</dbReference>
<dbReference type="InterPro" id="IPR005119">
    <property type="entry name" value="LysR_subst-bd"/>
</dbReference>
<organism evidence="6 7">
    <name type="scientific">Luteococcus japonicus</name>
    <dbReference type="NCBI Taxonomy" id="33984"/>
    <lineage>
        <taxon>Bacteria</taxon>
        <taxon>Bacillati</taxon>
        <taxon>Actinomycetota</taxon>
        <taxon>Actinomycetes</taxon>
        <taxon>Propionibacteriales</taxon>
        <taxon>Propionibacteriaceae</taxon>
        <taxon>Luteococcus</taxon>
    </lineage>
</organism>
<dbReference type="EMBL" id="RKHG01000001">
    <property type="protein sequence ID" value="ROR55951.1"/>
    <property type="molecule type" value="Genomic_DNA"/>
</dbReference>
<dbReference type="GO" id="GO:0000976">
    <property type="term" value="F:transcription cis-regulatory region binding"/>
    <property type="evidence" value="ECO:0007669"/>
    <property type="project" value="TreeGrafter"/>
</dbReference>
<evidence type="ECO:0000313" key="7">
    <source>
        <dbReference type="Proteomes" id="UP000275749"/>
    </source>
</evidence>
<comment type="similarity">
    <text evidence="1">Belongs to the LysR transcriptional regulatory family.</text>
</comment>
<proteinExistence type="inferred from homology"/>
<keyword evidence="3 6" id="KW-0238">DNA-binding</keyword>
<evidence type="ECO:0000256" key="2">
    <source>
        <dbReference type="ARBA" id="ARBA00023015"/>
    </source>
</evidence>
<evidence type="ECO:0000313" key="6">
    <source>
        <dbReference type="EMBL" id="ROR55951.1"/>
    </source>
</evidence>
<dbReference type="PANTHER" id="PTHR30126">
    <property type="entry name" value="HTH-TYPE TRANSCRIPTIONAL REGULATOR"/>
    <property type="match status" value="1"/>
</dbReference>
<keyword evidence="4" id="KW-0804">Transcription</keyword>
<protein>
    <submittedName>
        <fullName evidence="6">DNA-binding transcriptional LysR family regulator</fullName>
    </submittedName>
</protein>
<gene>
    <name evidence="6" type="ORF">EDD41_3242</name>
</gene>
<keyword evidence="2" id="KW-0805">Transcription regulation</keyword>
<dbReference type="InterPro" id="IPR036390">
    <property type="entry name" value="WH_DNA-bd_sf"/>
</dbReference>
<evidence type="ECO:0000256" key="1">
    <source>
        <dbReference type="ARBA" id="ARBA00009437"/>
    </source>
</evidence>
<dbReference type="Gene3D" id="3.40.190.10">
    <property type="entry name" value="Periplasmic binding protein-like II"/>
    <property type="match status" value="2"/>
</dbReference>
<dbReference type="InterPro" id="IPR036388">
    <property type="entry name" value="WH-like_DNA-bd_sf"/>
</dbReference>
<dbReference type="Pfam" id="PF00126">
    <property type="entry name" value="HTH_1"/>
    <property type="match status" value="1"/>
</dbReference>
<sequence>MTDWPELAVLDLLDATARTGSLTAAARELGLAQPNASRAIARLERRLGLTLLVRSHRGSTLSDAGRQLVDLGAPLLAQARFFLDGAEALSTQASRRMDFAASQTIAEYLAPRWLARLHQLDPHAGWNMTVTNSSTVIAQVLTHQVPVGFIETPDLPAGITTRTVHTDRLCVVVDPQHRWVHHRRPLSLAELAKTSLVVRELGSGTRETLDAALAGHPVAAPSLVLSSNHAVLGACAAGAGPAVLSELAVRGAVEQGRVRLVQLAEPDVLTRQLRAIWTGRSPEPLARELVRIAASR</sequence>
<name>A0A3N1ZYM0_9ACTN</name>
<evidence type="ECO:0000256" key="4">
    <source>
        <dbReference type="ARBA" id="ARBA00023163"/>
    </source>
</evidence>
<comment type="caution">
    <text evidence="6">The sequence shown here is derived from an EMBL/GenBank/DDBJ whole genome shotgun (WGS) entry which is preliminary data.</text>
</comment>
<dbReference type="Proteomes" id="UP000275749">
    <property type="component" value="Unassembled WGS sequence"/>
</dbReference>
<accession>A0A3N1ZYM0</accession>
<dbReference type="Pfam" id="PF03466">
    <property type="entry name" value="LysR_substrate"/>
    <property type="match status" value="1"/>
</dbReference>
<evidence type="ECO:0000259" key="5">
    <source>
        <dbReference type="PROSITE" id="PS50931"/>
    </source>
</evidence>
<reference evidence="6 7" key="1">
    <citation type="submission" date="2018-11" db="EMBL/GenBank/DDBJ databases">
        <title>Sequencing the genomes of 1000 actinobacteria strains.</title>
        <authorList>
            <person name="Klenk H.-P."/>
        </authorList>
    </citation>
    <scope>NUCLEOTIDE SEQUENCE [LARGE SCALE GENOMIC DNA]</scope>
    <source>
        <strain evidence="6 7">DSM 10546</strain>
    </source>
</reference>